<evidence type="ECO:0000256" key="2">
    <source>
        <dbReference type="ARBA" id="ARBA00023125"/>
    </source>
</evidence>
<evidence type="ECO:0000313" key="6">
    <source>
        <dbReference type="EMBL" id="GIJ73103.1"/>
    </source>
</evidence>
<accession>A0A8J4A2Q6</accession>
<dbReference type="Gene3D" id="1.10.357.10">
    <property type="entry name" value="Tetracycline Repressor, domain 2"/>
    <property type="match status" value="1"/>
</dbReference>
<keyword evidence="7" id="KW-1185">Reference proteome</keyword>
<reference evidence="6" key="1">
    <citation type="submission" date="2021-01" db="EMBL/GenBank/DDBJ databases">
        <title>Whole genome shotgun sequence of Virgisporangium ochraceum NBRC 16418.</title>
        <authorList>
            <person name="Komaki H."/>
            <person name="Tamura T."/>
        </authorList>
    </citation>
    <scope>NUCLEOTIDE SEQUENCE</scope>
    <source>
        <strain evidence="6">NBRC 16418</strain>
    </source>
</reference>
<keyword evidence="1" id="KW-0805">Transcription regulation</keyword>
<keyword evidence="2 4" id="KW-0238">DNA-binding</keyword>
<dbReference type="Proteomes" id="UP000635606">
    <property type="component" value="Unassembled WGS sequence"/>
</dbReference>
<dbReference type="PANTHER" id="PTHR30055">
    <property type="entry name" value="HTH-TYPE TRANSCRIPTIONAL REGULATOR RUTR"/>
    <property type="match status" value="1"/>
</dbReference>
<dbReference type="PRINTS" id="PR00455">
    <property type="entry name" value="HTHTETR"/>
</dbReference>
<protein>
    <recommendedName>
        <fullName evidence="5">HTH tetR-type domain-containing protein</fullName>
    </recommendedName>
</protein>
<feature type="DNA-binding region" description="H-T-H motif" evidence="4">
    <location>
        <begin position="33"/>
        <end position="52"/>
    </location>
</feature>
<name>A0A8J4A2Q6_9ACTN</name>
<dbReference type="GO" id="GO:0003700">
    <property type="term" value="F:DNA-binding transcription factor activity"/>
    <property type="evidence" value="ECO:0007669"/>
    <property type="project" value="TreeGrafter"/>
</dbReference>
<proteinExistence type="predicted"/>
<evidence type="ECO:0000259" key="5">
    <source>
        <dbReference type="PROSITE" id="PS50977"/>
    </source>
</evidence>
<dbReference type="PROSITE" id="PS01081">
    <property type="entry name" value="HTH_TETR_1"/>
    <property type="match status" value="1"/>
</dbReference>
<gene>
    <name evidence="6" type="ORF">Voc01_080200</name>
</gene>
<dbReference type="InterPro" id="IPR001647">
    <property type="entry name" value="HTH_TetR"/>
</dbReference>
<comment type="caution">
    <text evidence="6">The sequence shown here is derived from an EMBL/GenBank/DDBJ whole genome shotgun (WGS) entry which is preliminary data.</text>
</comment>
<keyword evidence="3" id="KW-0804">Transcription</keyword>
<dbReference type="PROSITE" id="PS50977">
    <property type="entry name" value="HTH_TETR_2"/>
    <property type="match status" value="1"/>
</dbReference>
<feature type="domain" description="HTH tetR-type" evidence="5">
    <location>
        <begin position="10"/>
        <end position="70"/>
    </location>
</feature>
<dbReference type="SUPFAM" id="SSF46689">
    <property type="entry name" value="Homeodomain-like"/>
    <property type="match status" value="1"/>
</dbReference>
<dbReference type="InterPro" id="IPR023772">
    <property type="entry name" value="DNA-bd_HTH_TetR-type_CS"/>
</dbReference>
<evidence type="ECO:0000256" key="1">
    <source>
        <dbReference type="ARBA" id="ARBA00023015"/>
    </source>
</evidence>
<dbReference type="InterPro" id="IPR050109">
    <property type="entry name" value="HTH-type_TetR-like_transc_reg"/>
</dbReference>
<dbReference type="EMBL" id="BOPH01000109">
    <property type="protein sequence ID" value="GIJ73103.1"/>
    <property type="molecule type" value="Genomic_DNA"/>
</dbReference>
<dbReference type="RefSeq" id="WP_239160838.1">
    <property type="nucleotide sequence ID" value="NZ_BOPH01000109.1"/>
</dbReference>
<evidence type="ECO:0000313" key="7">
    <source>
        <dbReference type="Proteomes" id="UP000635606"/>
    </source>
</evidence>
<dbReference type="InterPro" id="IPR009057">
    <property type="entry name" value="Homeodomain-like_sf"/>
</dbReference>
<dbReference type="PANTHER" id="PTHR30055:SF234">
    <property type="entry name" value="HTH-TYPE TRANSCRIPTIONAL REGULATOR BETI"/>
    <property type="match status" value="1"/>
</dbReference>
<dbReference type="GO" id="GO:0000976">
    <property type="term" value="F:transcription cis-regulatory region binding"/>
    <property type="evidence" value="ECO:0007669"/>
    <property type="project" value="TreeGrafter"/>
</dbReference>
<dbReference type="AlphaFoldDB" id="A0A8J4A2Q6"/>
<sequence>MSSIPASEDLTARARIRDAALQLFAEHGVANASIRDIAAAAGVSSGLIRHHFGSKEALRDACDTYAMDRITRLREEAFANGHLAEDALMGAQTPMMRLLQRYLMKSMLDGSEAAAVMFDDVVRQAEEWLRAAGAQTRDLRATAVVLCVMQVAGFLMPAEISRALAVDVNSDAGRVRLYHGMVDLMANALLTPDQTADIHTAIDRLAEGA</sequence>
<evidence type="ECO:0000256" key="3">
    <source>
        <dbReference type="ARBA" id="ARBA00023163"/>
    </source>
</evidence>
<organism evidence="6 7">
    <name type="scientific">Virgisporangium ochraceum</name>
    <dbReference type="NCBI Taxonomy" id="65505"/>
    <lineage>
        <taxon>Bacteria</taxon>
        <taxon>Bacillati</taxon>
        <taxon>Actinomycetota</taxon>
        <taxon>Actinomycetes</taxon>
        <taxon>Micromonosporales</taxon>
        <taxon>Micromonosporaceae</taxon>
        <taxon>Virgisporangium</taxon>
    </lineage>
</organism>
<evidence type="ECO:0000256" key="4">
    <source>
        <dbReference type="PROSITE-ProRule" id="PRU00335"/>
    </source>
</evidence>
<dbReference type="Pfam" id="PF00440">
    <property type="entry name" value="TetR_N"/>
    <property type="match status" value="1"/>
</dbReference>